<protein>
    <recommendedName>
        <fullName evidence="3">USP domain-containing protein</fullName>
    </recommendedName>
</protein>
<reference evidence="1" key="1">
    <citation type="submission" date="2023-10" db="EMBL/GenBank/DDBJ databases">
        <title>Genome assembly of Pristionchus species.</title>
        <authorList>
            <person name="Yoshida K."/>
            <person name="Sommer R.J."/>
        </authorList>
    </citation>
    <scope>NUCLEOTIDE SEQUENCE</scope>
    <source>
        <strain evidence="1">RS5133</strain>
    </source>
</reference>
<evidence type="ECO:0008006" key="3">
    <source>
        <dbReference type="Google" id="ProtNLM"/>
    </source>
</evidence>
<sequence>LAIAISYYQTDPSLLRRIVNNSPYEKSLRKLIKSENVNEEKEKMIVTHYDGYRFDKGTMKGKEKQTENNYDLFASISNILDKLYKSGSKVKIFYDCEVCDRKNHSVMRYQFEPSEVSDEMDYSAILKRCVEGYSLCKNKVQGKACNGPRTNVRVEVQKDCWLIDMDISVIFPRRDNSSISDIPNDIEVGETTFRLAGIVLYNDIHYVALIPFDGKWIYYDGLMRRNLMSWMEIKDIPKGFRTSNIFYIRND</sequence>
<evidence type="ECO:0000313" key="2">
    <source>
        <dbReference type="Proteomes" id="UP001432322"/>
    </source>
</evidence>
<gene>
    <name evidence="1" type="ORF">PFISCL1PPCAC_25978</name>
</gene>
<proteinExistence type="predicted"/>
<dbReference type="Proteomes" id="UP001432322">
    <property type="component" value="Unassembled WGS sequence"/>
</dbReference>
<evidence type="ECO:0000313" key="1">
    <source>
        <dbReference type="EMBL" id="GMT34681.1"/>
    </source>
</evidence>
<dbReference type="EMBL" id="BTSY01000006">
    <property type="protein sequence ID" value="GMT34681.1"/>
    <property type="molecule type" value="Genomic_DNA"/>
</dbReference>
<keyword evidence="2" id="KW-1185">Reference proteome</keyword>
<dbReference type="AlphaFoldDB" id="A0AAV5WQV8"/>
<comment type="caution">
    <text evidence="1">The sequence shown here is derived from an EMBL/GenBank/DDBJ whole genome shotgun (WGS) entry which is preliminary data.</text>
</comment>
<name>A0AAV5WQV8_9BILA</name>
<organism evidence="1 2">
    <name type="scientific">Pristionchus fissidentatus</name>
    <dbReference type="NCBI Taxonomy" id="1538716"/>
    <lineage>
        <taxon>Eukaryota</taxon>
        <taxon>Metazoa</taxon>
        <taxon>Ecdysozoa</taxon>
        <taxon>Nematoda</taxon>
        <taxon>Chromadorea</taxon>
        <taxon>Rhabditida</taxon>
        <taxon>Rhabditina</taxon>
        <taxon>Diplogasteromorpha</taxon>
        <taxon>Diplogasteroidea</taxon>
        <taxon>Neodiplogasteridae</taxon>
        <taxon>Pristionchus</taxon>
    </lineage>
</organism>
<accession>A0AAV5WQV8</accession>
<feature type="non-terminal residue" evidence="1">
    <location>
        <position position="1"/>
    </location>
</feature>